<keyword evidence="1" id="KW-1133">Transmembrane helix</keyword>
<evidence type="ECO:0000256" key="1">
    <source>
        <dbReference type="SAM" id="Phobius"/>
    </source>
</evidence>
<dbReference type="Proteomes" id="UP001589619">
    <property type="component" value="Unassembled WGS sequence"/>
</dbReference>
<dbReference type="InterPro" id="IPR052173">
    <property type="entry name" value="Beta-lactam_resp_regulator"/>
</dbReference>
<accession>A0ABV5VYF6</accession>
<keyword evidence="1" id="KW-0472">Membrane</keyword>
<feature type="domain" description="Peptidase M56" evidence="2">
    <location>
        <begin position="44"/>
        <end position="229"/>
    </location>
</feature>
<evidence type="ECO:0000313" key="4">
    <source>
        <dbReference type="Proteomes" id="UP001589619"/>
    </source>
</evidence>
<dbReference type="Pfam" id="PF05569">
    <property type="entry name" value="Peptidase_M56"/>
    <property type="match status" value="1"/>
</dbReference>
<dbReference type="RefSeq" id="WP_344901980.1">
    <property type="nucleotide sequence ID" value="NZ_BAAAYO010000001.1"/>
</dbReference>
<protein>
    <submittedName>
        <fullName evidence="3">M56 family metallopeptidase</fullName>
    </submittedName>
</protein>
<reference evidence="3 4" key="1">
    <citation type="submission" date="2024-09" db="EMBL/GenBank/DDBJ databases">
        <authorList>
            <person name="Sun Q."/>
            <person name="Mori K."/>
        </authorList>
    </citation>
    <scope>NUCLEOTIDE SEQUENCE [LARGE SCALE GENOMIC DNA]</scope>
    <source>
        <strain evidence="3 4">JCM 12520</strain>
    </source>
</reference>
<sequence>MNAPVKLKWLCALMIVFLALFSVKMGLLVARQLEDGKLQAAIVTYIVFDMIIGYTLVRVVWRIVAQAYLSRKWHKLLRSNQHDALTKRLNETYRSLGTEIMVVRDGAFVALAIGIWKPKIVVSTGVLDMFSDDEIEAILLHEWHHCRNRDNVKMFLMTLLTEAFGYWPIMKPIFRYYQTWTELLADRFAIRRMGTELHLAGVLLKVSKLGKMQHAAAAVHFASTTMQYRMMQVLEPDQTVKVKVALLRPLLASFSLLLLLMLGGDS</sequence>
<dbReference type="Gene3D" id="3.30.2010.10">
    <property type="entry name" value="Metalloproteases ('zincins'), catalytic domain"/>
    <property type="match status" value="1"/>
</dbReference>
<keyword evidence="4" id="KW-1185">Reference proteome</keyword>
<name>A0ABV5VYF6_9BACL</name>
<keyword evidence="1" id="KW-0812">Transmembrane</keyword>
<dbReference type="PANTHER" id="PTHR34978">
    <property type="entry name" value="POSSIBLE SENSOR-TRANSDUCER PROTEIN BLAR"/>
    <property type="match status" value="1"/>
</dbReference>
<comment type="caution">
    <text evidence="3">The sequence shown here is derived from an EMBL/GenBank/DDBJ whole genome shotgun (WGS) entry which is preliminary data.</text>
</comment>
<dbReference type="PANTHER" id="PTHR34978:SF3">
    <property type="entry name" value="SLR0241 PROTEIN"/>
    <property type="match status" value="1"/>
</dbReference>
<dbReference type="EMBL" id="JBHMAG010000012">
    <property type="protein sequence ID" value="MFB9753232.1"/>
    <property type="molecule type" value="Genomic_DNA"/>
</dbReference>
<proteinExistence type="predicted"/>
<evidence type="ECO:0000259" key="2">
    <source>
        <dbReference type="Pfam" id="PF05569"/>
    </source>
</evidence>
<evidence type="ECO:0000313" key="3">
    <source>
        <dbReference type="EMBL" id="MFB9753232.1"/>
    </source>
</evidence>
<dbReference type="InterPro" id="IPR008756">
    <property type="entry name" value="Peptidase_M56"/>
</dbReference>
<dbReference type="CDD" id="cd07326">
    <property type="entry name" value="M56_BlaR1_MecR1_like"/>
    <property type="match status" value="1"/>
</dbReference>
<gene>
    <name evidence="3" type="ORF">ACFFNY_16820</name>
</gene>
<organism evidence="3 4">
    <name type="scientific">Paenibacillus hodogayensis</name>
    <dbReference type="NCBI Taxonomy" id="279208"/>
    <lineage>
        <taxon>Bacteria</taxon>
        <taxon>Bacillati</taxon>
        <taxon>Bacillota</taxon>
        <taxon>Bacilli</taxon>
        <taxon>Bacillales</taxon>
        <taxon>Paenibacillaceae</taxon>
        <taxon>Paenibacillus</taxon>
    </lineage>
</organism>
<feature type="transmembrane region" description="Helical" evidence="1">
    <location>
        <begin position="40"/>
        <end position="61"/>
    </location>
</feature>
<feature type="transmembrane region" description="Helical" evidence="1">
    <location>
        <begin position="245"/>
        <end position="264"/>
    </location>
</feature>